<dbReference type="AlphaFoldDB" id="A0A6I6K5I5"/>
<reference evidence="1 2" key="1">
    <citation type="submission" date="2019-11" db="EMBL/GenBank/DDBJ databases">
        <authorList>
            <person name="Zheng R.K."/>
            <person name="Sun C.M."/>
        </authorList>
    </citation>
    <scope>NUCLEOTIDE SEQUENCE [LARGE SCALE GENOMIC DNA]</scope>
    <source>
        <strain evidence="1 2">WC007</strain>
    </source>
</reference>
<dbReference type="KEGG" id="mcos:GM418_16770"/>
<evidence type="ECO:0000313" key="2">
    <source>
        <dbReference type="Proteomes" id="UP000428260"/>
    </source>
</evidence>
<evidence type="ECO:0008006" key="3">
    <source>
        <dbReference type="Google" id="ProtNLM"/>
    </source>
</evidence>
<gene>
    <name evidence="1" type="ORF">GM418_16770</name>
</gene>
<dbReference type="PROSITE" id="PS51257">
    <property type="entry name" value="PROKAR_LIPOPROTEIN"/>
    <property type="match status" value="1"/>
</dbReference>
<organism evidence="1 2">
    <name type="scientific">Maribellus comscasis</name>
    <dbReference type="NCBI Taxonomy" id="2681766"/>
    <lineage>
        <taxon>Bacteria</taxon>
        <taxon>Pseudomonadati</taxon>
        <taxon>Bacteroidota</taxon>
        <taxon>Bacteroidia</taxon>
        <taxon>Marinilabiliales</taxon>
        <taxon>Prolixibacteraceae</taxon>
        <taxon>Maribellus</taxon>
    </lineage>
</organism>
<proteinExistence type="predicted"/>
<evidence type="ECO:0000313" key="1">
    <source>
        <dbReference type="EMBL" id="QGY45264.1"/>
    </source>
</evidence>
<accession>A0A6I6K5I5</accession>
<name>A0A6I6K5I5_9BACT</name>
<dbReference type="RefSeq" id="WP_158868358.1">
    <property type="nucleotide sequence ID" value="NZ_CP046401.1"/>
</dbReference>
<keyword evidence="2" id="KW-1185">Reference proteome</keyword>
<protein>
    <recommendedName>
        <fullName evidence="3">Lipoprotein</fullName>
    </recommendedName>
</protein>
<dbReference type="EMBL" id="CP046401">
    <property type="protein sequence ID" value="QGY45264.1"/>
    <property type="molecule type" value="Genomic_DNA"/>
</dbReference>
<dbReference type="Proteomes" id="UP000428260">
    <property type="component" value="Chromosome"/>
</dbReference>
<sequence length="115" mass="13149">MKKLIFFISLILFGCVSKEPKLKIINNSPISYDTIKIFSNADKPFLLTNVKPNKVLKGKILFDEMDQSDGAYIIELIKQGDVERQKSFGYYTNGGALNRKFIITIEQDTIKIIQK</sequence>